<dbReference type="GO" id="GO:0003824">
    <property type="term" value="F:catalytic activity"/>
    <property type="evidence" value="ECO:0007669"/>
    <property type="project" value="InterPro"/>
</dbReference>
<dbReference type="InterPro" id="IPR016193">
    <property type="entry name" value="Cytidine_deaminase-like"/>
</dbReference>
<dbReference type="CDD" id="cd01285">
    <property type="entry name" value="nucleoside_deaminase"/>
    <property type="match status" value="1"/>
</dbReference>
<dbReference type="RefSeq" id="WP_096454551.1">
    <property type="nucleotide sequence ID" value="NZ_AP017369.1"/>
</dbReference>
<organism evidence="2 3">
    <name type="scientific">Corynebacterium suranareeae</name>
    <dbReference type="NCBI Taxonomy" id="2506452"/>
    <lineage>
        <taxon>Bacteria</taxon>
        <taxon>Bacillati</taxon>
        <taxon>Actinomycetota</taxon>
        <taxon>Actinomycetes</taxon>
        <taxon>Mycobacteriales</taxon>
        <taxon>Corynebacteriaceae</taxon>
        <taxon>Corynebacterium</taxon>
    </lineage>
</organism>
<proteinExistence type="predicted"/>
<dbReference type="PROSITE" id="PS51747">
    <property type="entry name" value="CYT_DCMP_DEAMINASES_2"/>
    <property type="match status" value="1"/>
</dbReference>
<sequence length="161" mass="17751">MTEDDLDLLHRTVELATQALKQGNSPYGSLLVDPHGAVVFEDHNRDADGDLTKHPEFAIAKYAIENYSEEERAACTVYTSTEHCAMCAGAHAWAGLGKIYCATTGDQVSNWYAQWGATNGPLNPLSAEEISPNITVEGPAPKFEEVLYELHRWFYLGESES</sequence>
<evidence type="ECO:0000313" key="2">
    <source>
        <dbReference type="EMBL" id="BAU95043.1"/>
    </source>
</evidence>
<gene>
    <name evidence="2" type="ORF">N24_0781</name>
</gene>
<dbReference type="EMBL" id="AP017369">
    <property type="protein sequence ID" value="BAU95043.1"/>
    <property type="molecule type" value="Genomic_DNA"/>
</dbReference>
<reference evidence="2 3" key="1">
    <citation type="submission" date="2016-02" db="EMBL/GenBank/DDBJ databases">
        <title>Corynebacterium glutamicum N24 whole genome sequencing project.</title>
        <authorList>
            <person name="Matsutani M."/>
            <person name="Nangtapong N."/>
            <person name="Yakushi T."/>
            <person name="Matsushita K."/>
        </authorList>
    </citation>
    <scope>NUCLEOTIDE SEQUENCE [LARGE SCALE GENOMIC DNA]</scope>
    <source>
        <strain evidence="2 3">N24</strain>
    </source>
</reference>
<dbReference type="Pfam" id="PF00383">
    <property type="entry name" value="dCMP_cyt_deam_1"/>
    <property type="match status" value="1"/>
</dbReference>
<dbReference type="PANTHER" id="PTHR11079:SF179">
    <property type="entry name" value="TRNA(ADENINE(34)) DEAMINASE, CHLOROPLASTIC"/>
    <property type="match status" value="1"/>
</dbReference>
<keyword evidence="3" id="KW-1185">Reference proteome</keyword>
<protein>
    <submittedName>
        <fullName evidence="2">Cytosine/adenosine deaminase</fullName>
    </submittedName>
</protein>
<dbReference type="AlphaFoldDB" id="A0A160PQ12"/>
<dbReference type="PANTHER" id="PTHR11079">
    <property type="entry name" value="CYTOSINE DEAMINASE FAMILY MEMBER"/>
    <property type="match status" value="1"/>
</dbReference>
<dbReference type="Proteomes" id="UP000218244">
    <property type="component" value="Chromosome"/>
</dbReference>
<evidence type="ECO:0000313" key="3">
    <source>
        <dbReference type="Proteomes" id="UP000218244"/>
    </source>
</evidence>
<feature type="domain" description="CMP/dCMP-type deaminase" evidence="1">
    <location>
        <begin position="3"/>
        <end position="112"/>
    </location>
</feature>
<dbReference type="KEGG" id="csur:N24_0781"/>
<dbReference type="InterPro" id="IPR002125">
    <property type="entry name" value="CMP_dCMP_dom"/>
</dbReference>
<dbReference type="SUPFAM" id="SSF53927">
    <property type="entry name" value="Cytidine deaminase-like"/>
    <property type="match status" value="1"/>
</dbReference>
<name>A0A160PQ12_9CORY</name>
<accession>A0A160PQ12</accession>
<evidence type="ECO:0000259" key="1">
    <source>
        <dbReference type="PROSITE" id="PS51747"/>
    </source>
</evidence>
<dbReference type="Gene3D" id="3.40.140.10">
    <property type="entry name" value="Cytidine Deaminase, domain 2"/>
    <property type="match status" value="1"/>
</dbReference>